<organism evidence="1 2">
    <name type="scientific">Mycena metata</name>
    <dbReference type="NCBI Taxonomy" id="1033252"/>
    <lineage>
        <taxon>Eukaryota</taxon>
        <taxon>Fungi</taxon>
        <taxon>Dikarya</taxon>
        <taxon>Basidiomycota</taxon>
        <taxon>Agaricomycotina</taxon>
        <taxon>Agaricomycetes</taxon>
        <taxon>Agaricomycetidae</taxon>
        <taxon>Agaricales</taxon>
        <taxon>Marasmiineae</taxon>
        <taxon>Mycenaceae</taxon>
        <taxon>Mycena</taxon>
    </lineage>
</organism>
<protein>
    <submittedName>
        <fullName evidence="1">Uncharacterized protein</fullName>
    </submittedName>
</protein>
<comment type="caution">
    <text evidence="1">The sequence shown here is derived from an EMBL/GenBank/DDBJ whole genome shotgun (WGS) entry which is preliminary data.</text>
</comment>
<dbReference type="EMBL" id="JARKIB010000055">
    <property type="protein sequence ID" value="KAJ7753555.1"/>
    <property type="molecule type" value="Genomic_DNA"/>
</dbReference>
<evidence type="ECO:0000313" key="1">
    <source>
        <dbReference type="EMBL" id="KAJ7753555.1"/>
    </source>
</evidence>
<evidence type="ECO:0000313" key="2">
    <source>
        <dbReference type="Proteomes" id="UP001215598"/>
    </source>
</evidence>
<reference evidence="1" key="1">
    <citation type="submission" date="2023-03" db="EMBL/GenBank/DDBJ databases">
        <title>Massive genome expansion in bonnet fungi (Mycena s.s.) driven by repeated elements and novel gene families across ecological guilds.</title>
        <authorList>
            <consortium name="Lawrence Berkeley National Laboratory"/>
            <person name="Harder C.B."/>
            <person name="Miyauchi S."/>
            <person name="Viragh M."/>
            <person name="Kuo A."/>
            <person name="Thoen E."/>
            <person name="Andreopoulos B."/>
            <person name="Lu D."/>
            <person name="Skrede I."/>
            <person name="Drula E."/>
            <person name="Henrissat B."/>
            <person name="Morin E."/>
            <person name="Kohler A."/>
            <person name="Barry K."/>
            <person name="LaButti K."/>
            <person name="Morin E."/>
            <person name="Salamov A."/>
            <person name="Lipzen A."/>
            <person name="Mereny Z."/>
            <person name="Hegedus B."/>
            <person name="Baldrian P."/>
            <person name="Stursova M."/>
            <person name="Weitz H."/>
            <person name="Taylor A."/>
            <person name="Grigoriev I.V."/>
            <person name="Nagy L.G."/>
            <person name="Martin F."/>
            <person name="Kauserud H."/>
        </authorList>
    </citation>
    <scope>NUCLEOTIDE SEQUENCE</scope>
    <source>
        <strain evidence="1">CBHHK182m</strain>
    </source>
</reference>
<accession>A0AAD7J0F1</accession>
<gene>
    <name evidence="1" type="ORF">B0H16DRAFT_770096</name>
</gene>
<dbReference type="AlphaFoldDB" id="A0AAD7J0F1"/>
<name>A0AAD7J0F1_9AGAR</name>
<sequence length="480" mass="54037">MVMQARTSDETNACTDLVPYNDLLEKYNQSHFSTVFFWACLDAQLHDAKQYISSVCGIEPHWSDYTSWIRPSTGVLSIELTPPEAWITALVIPRGDVRPFPTSLLNLPSTSEIIASIPLIHYHSICYWHLYQFRSFPIPTNMPIKLGSVRHFSGGAYESSIEVAFSPDFRMIDDGWLTEDRNIQDYWKSITLEEGTSVLGNGWIRCAFSPPHSPIHNQISVNSACVAEKDRRRVYSDDICSEGWLAQACYTFNSLDIKSSLEDYFLVYAMDCCLQLLGPIEDLPPGYLFLCPWVDFETDVPACFAIPEYPAYWSVDPSGANRLSAQESKDNGFPDISVSVKVCGSSWDSSVYAGIRQFQEGKGFDSYSEDVAMELDCPLFQISCEPEDLRTYLREIETDDDYPTPDRVSGNEYLLEVGDGDYEAAGHYHSVSKGVTEAGKEDGKLLAFDHCFRTRSQPIQQHVMMQVLTLRGPGSMPSLT</sequence>
<dbReference type="Proteomes" id="UP001215598">
    <property type="component" value="Unassembled WGS sequence"/>
</dbReference>
<keyword evidence="2" id="KW-1185">Reference proteome</keyword>
<proteinExistence type="predicted"/>